<evidence type="ECO:0000259" key="3">
    <source>
        <dbReference type="Pfam" id="PF14028"/>
    </source>
</evidence>
<dbReference type="InterPro" id="IPR023809">
    <property type="entry name" value="Thiopep_bacteriocin_synth_dom"/>
</dbReference>
<dbReference type="RefSeq" id="WP_152126801.1">
    <property type="nucleotide sequence ID" value="NZ_WELI01000015.1"/>
</dbReference>
<dbReference type="Pfam" id="PF04738">
    <property type="entry name" value="Lant_dehydr_N"/>
    <property type="match status" value="1"/>
</dbReference>
<reference evidence="4 5" key="1">
    <citation type="submission" date="2019-10" db="EMBL/GenBank/DDBJ databases">
        <title>Rudanella paleaurantiibacter sp. nov., isolated from sludge.</title>
        <authorList>
            <person name="Xu S.Q."/>
        </authorList>
    </citation>
    <scope>NUCLEOTIDE SEQUENCE [LARGE SCALE GENOMIC DNA]</scope>
    <source>
        <strain evidence="4 5">HX-22-17</strain>
    </source>
</reference>
<evidence type="ECO:0000259" key="2">
    <source>
        <dbReference type="Pfam" id="PF04738"/>
    </source>
</evidence>
<dbReference type="Pfam" id="PF14028">
    <property type="entry name" value="Lant_dehydr_C"/>
    <property type="match status" value="1"/>
</dbReference>
<evidence type="ECO:0000256" key="1">
    <source>
        <dbReference type="SAM" id="Coils"/>
    </source>
</evidence>
<proteinExistence type="predicted"/>
<dbReference type="AlphaFoldDB" id="A0A7J5TT04"/>
<comment type="caution">
    <text evidence="4">The sequence shown here is derived from an EMBL/GenBank/DDBJ whole genome shotgun (WGS) entry which is preliminary data.</text>
</comment>
<organism evidence="4 5">
    <name type="scientific">Rudanella paleaurantiibacter</name>
    <dbReference type="NCBI Taxonomy" id="2614655"/>
    <lineage>
        <taxon>Bacteria</taxon>
        <taxon>Pseudomonadati</taxon>
        <taxon>Bacteroidota</taxon>
        <taxon>Cytophagia</taxon>
        <taxon>Cytophagales</taxon>
        <taxon>Cytophagaceae</taxon>
        <taxon>Rudanella</taxon>
    </lineage>
</organism>
<gene>
    <name evidence="4" type="ORF">F5984_24515</name>
</gene>
<evidence type="ECO:0000313" key="5">
    <source>
        <dbReference type="Proteomes" id="UP000488299"/>
    </source>
</evidence>
<evidence type="ECO:0000313" key="4">
    <source>
        <dbReference type="EMBL" id="KAB7726484.1"/>
    </source>
</evidence>
<keyword evidence="5" id="KW-1185">Reference proteome</keyword>
<protein>
    <submittedName>
        <fullName evidence="4">Subtilin biosynthesis protein spaB</fullName>
    </submittedName>
</protein>
<dbReference type="Proteomes" id="UP000488299">
    <property type="component" value="Unassembled WGS sequence"/>
</dbReference>
<keyword evidence="1" id="KW-0175">Coiled coil</keyword>
<accession>A0A7J5TT04</accession>
<name>A0A7J5TT04_9BACT</name>
<dbReference type="EMBL" id="WELI01000015">
    <property type="protein sequence ID" value="KAB7726484.1"/>
    <property type="molecule type" value="Genomic_DNA"/>
</dbReference>
<dbReference type="InterPro" id="IPR006827">
    <property type="entry name" value="Lant_deHydtase_N"/>
</dbReference>
<feature type="domain" description="Thiopeptide-type bacteriocin biosynthesis" evidence="3">
    <location>
        <begin position="758"/>
        <end position="1012"/>
    </location>
</feature>
<feature type="domain" description="Lantibiotic dehydratase N-terminal" evidence="2">
    <location>
        <begin position="44"/>
        <end position="688"/>
    </location>
</feature>
<dbReference type="NCBIfam" id="TIGR03891">
    <property type="entry name" value="thiopep_ocin"/>
    <property type="match status" value="1"/>
</dbReference>
<feature type="coiled-coil region" evidence="1">
    <location>
        <begin position="912"/>
        <end position="950"/>
    </location>
</feature>
<sequence>MRFSLVTHPFALVRSPLLPISTLLNHLPRIEAVTDEVLWNWLNQPTVAQALLVASPSLYDVWLRWRQQRAILPSEEARLAMWRYLLRMSGRSTPFGMFAGVSVAATGPQTTGTINSDVHRLCIRPDAAWLSVLTEKLLTQPQTRSELRYKVNNSLYRLGSQLRYSDYTLQAGQRAFYINSVAGDDLIDAVLHFVDVSSGGARGQTIVGFLVDTLHEEPEAAQELVNELIDEHILVSELELPVTDPDALGVVLHHVANVPALNALTAELTQIQEQLRVGCLATLGAHQTEQRMRALVGDGYTEKSVYHVDLLRPTEIVELSRSVLRQIGQELLQLSPLRSDNQPPALLAFARRLHDRYGNQAVPLLTVLDHETGIGYGDSGPRAGQLALLSELSQQQITRPSKADRLDGLRLEKLTHFLETGRLIQPITDEDLNNAAQTEPDKPLARSWAVLGELYGADGAAIDAGNYQFLVKSVSGPSGASLMARFGAHHPPLMHQLEQLTAWEAQQYPDALLAEIVHLPAGRVGNVLCRPALRQYEIPYVTPSALDEEHTIALKDLWVRTVNATTVELWSKQHNRRVIPRNTTAHNYHQSDDIYRFLTDLSHQAEGFSLRWSWGTLANQPRLPRIIYKHLIVARAEWNLMRRANWLSAATMAHDMQQKLSVPQLITLVEGDHELLLDLSSPPCQQILFTELSRRDSVRVVEWLGSPDQCWVHRAGQQYSSELVIPFGIAQTPSLPQHSPFKTSGSFIQRSFGPGSEWLYVKVYVGELTANDVLTQIVGPLVQQATAQAWIDHWFFIRYYDPEPHLRLRFHGSAETYHLLLTELTQRLIPWQEAGLVHSISVDTYQRELERYGYQSMPLVERIFWWDSAWNLQWIEQSAALDEDAYWWVACQRADRLLDAFGLSVRDKQALTEELQARFLRENKHNERLRKELNAQYRAWQERLSTFEQTELESVDMLLPDELIQQLRVQYQADAFDLSDLLRALLHMMFNRFFVSNQRISEGVIYHFLLRQYTTLQGKERTNKAKVC</sequence>